<dbReference type="InterPro" id="IPR050482">
    <property type="entry name" value="Sensor_HK_TwoCompSys"/>
</dbReference>
<dbReference type="Pfam" id="PF07730">
    <property type="entry name" value="HisKA_3"/>
    <property type="match status" value="1"/>
</dbReference>
<dbReference type="AlphaFoldDB" id="A0A4R2J5I6"/>
<protein>
    <submittedName>
        <fullName evidence="5">Histidine kinase</fullName>
    </submittedName>
</protein>
<dbReference type="Gene3D" id="1.20.5.1930">
    <property type="match status" value="1"/>
</dbReference>
<dbReference type="RefSeq" id="WP_132123120.1">
    <property type="nucleotide sequence ID" value="NZ_SLWS01000009.1"/>
</dbReference>
<dbReference type="PANTHER" id="PTHR24421">
    <property type="entry name" value="NITRATE/NITRITE SENSOR PROTEIN NARX-RELATED"/>
    <property type="match status" value="1"/>
</dbReference>
<dbReference type="Proteomes" id="UP000295680">
    <property type="component" value="Unassembled WGS sequence"/>
</dbReference>
<organism evidence="5 6">
    <name type="scientific">Actinocrispum wychmicini</name>
    <dbReference type="NCBI Taxonomy" id="1213861"/>
    <lineage>
        <taxon>Bacteria</taxon>
        <taxon>Bacillati</taxon>
        <taxon>Actinomycetota</taxon>
        <taxon>Actinomycetes</taxon>
        <taxon>Pseudonocardiales</taxon>
        <taxon>Pseudonocardiaceae</taxon>
        <taxon>Actinocrispum</taxon>
    </lineage>
</organism>
<dbReference type="InterPro" id="IPR011712">
    <property type="entry name" value="Sig_transdc_His_kin_sub3_dim/P"/>
</dbReference>
<dbReference type="CDD" id="cd16917">
    <property type="entry name" value="HATPase_UhpB-NarQ-NarX-like"/>
    <property type="match status" value="1"/>
</dbReference>
<dbReference type="InterPro" id="IPR036890">
    <property type="entry name" value="HATPase_C_sf"/>
</dbReference>
<evidence type="ECO:0000256" key="1">
    <source>
        <dbReference type="ARBA" id="ARBA00022679"/>
    </source>
</evidence>
<keyword evidence="1" id="KW-0808">Transferase</keyword>
<dbReference type="OrthoDB" id="5241784at2"/>
<name>A0A4R2J5I6_9PSEU</name>
<evidence type="ECO:0000313" key="5">
    <source>
        <dbReference type="EMBL" id="TCO54123.1"/>
    </source>
</evidence>
<reference evidence="5 6" key="1">
    <citation type="submission" date="2019-03" db="EMBL/GenBank/DDBJ databases">
        <title>Genomic Encyclopedia of Type Strains, Phase IV (KMG-IV): sequencing the most valuable type-strain genomes for metagenomic binning, comparative biology and taxonomic classification.</title>
        <authorList>
            <person name="Goeker M."/>
        </authorList>
    </citation>
    <scope>NUCLEOTIDE SEQUENCE [LARGE SCALE GENOMIC DNA]</scope>
    <source>
        <strain evidence="5 6">DSM 45934</strain>
    </source>
</reference>
<sequence>MVLFVGLVELALVRLWHAVLTAERALATNAALAVAEERLRFAADLHDIQGHRLQAIALKGELVAELIGRDDQAARTHAAEIAELARNALAETRALVQGYRRVSLGIELTNAVGVLRAAGIDTEIDGDDLDVPQRLQPLFGALVREGTTNVLRHSHATRCAITVAMAGPAVEVRMRNDGVRPPASDEGTGVAGLRERFGALGGQVRAGVLAGDQFELVGTVRPA</sequence>
<gene>
    <name evidence="5" type="ORF">EV192_109103</name>
</gene>
<dbReference type="GO" id="GO:0000155">
    <property type="term" value="F:phosphorelay sensor kinase activity"/>
    <property type="evidence" value="ECO:0007669"/>
    <property type="project" value="InterPro"/>
</dbReference>
<evidence type="ECO:0000259" key="4">
    <source>
        <dbReference type="Pfam" id="PF07730"/>
    </source>
</evidence>
<evidence type="ECO:0000313" key="6">
    <source>
        <dbReference type="Proteomes" id="UP000295680"/>
    </source>
</evidence>
<keyword evidence="3" id="KW-0902">Two-component regulatory system</keyword>
<dbReference type="GO" id="GO:0046983">
    <property type="term" value="F:protein dimerization activity"/>
    <property type="evidence" value="ECO:0007669"/>
    <property type="project" value="InterPro"/>
</dbReference>
<keyword evidence="2 5" id="KW-0418">Kinase</keyword>
<dbReference type="Gene3D" id="3.30.565.10">
    <property type="entry name" value="Histidine kinase-like ATPase, C-terminal domain"/>
    <property type="match status" value="1"/>
</dbReference>
<accession>A0A4R2J5I6</accession>
<dbReference type="PANTHER" id="PTHR24421:SF63">
    <property type="entry name" value="SENSOR HISTIDINE KINASE DESK"/>
    <property type="match status" value="1"/>
</dbReference>
<keyword evidence="6" id="KW-1185">Reference proteome</keyword>
<dbReference type="EMBL" id="SLWS01000009">
    <property type="protein sequence ID" value="TCO54123.1"/>
    <property type="molecule type" value="Genomic_DNA"/>
</dbReference>
<dbReference type="GO" id="GO:0016020">
    <property type="term" value="C:membrane"/>
    <property type="evidence" value="ECO:0007669"/>
    <property type="project" value="InterPro"/>
</dbReference>
<comment type="caution">
    <text evidence="5">The sequence shown here is derived from an EMBL/GenBank/DDBJ whole genome shotgun (WGS) entry which is preliminary data.</text>
</comment>
<evidence type="ECO:0000256" key="2">
    <source>
        <dbReference type="ARBA" id="ARBA00022777"/>
    </source>
</evidence>
<proteinExistence type="predicted"/>
<feature type="domain" description="Signal transduction histidine kinase subgroup 3 dimerisation and phosphoacceptor" evidence="4">
    <location>
        <begin position="37"/>
        <end position="102"/>
    </location>
</feature>
<evidence type="ECO:0000256" key="3">
    <source>
        <dbReference type="ARBA" id="ARBA00023012"/>
    </source>
</evidence>